<evidence type="ECO:0000256" key="1">
    <source>
        <dbReference type="ARBA" id="ARBA00022490"/>
    </source>
</evidence>
<organism evidence="7 8">
    <name type="scientific">Pinctada imbricata</name>
    <name type="common">Atlantic pearl-oyster</name>
    <name type="synonym">Pinctada martensii</name>
    <dbReference type="NCBI Taxonomy" id="66713"/>
    <lineage>
        <taxon>Eukaryota</taxon>
        <taxon>Metazoa</taxon>
        <taxon>Spiralia</taxon>
        <taxon>Lophotrochozoa</taxon>
        <taxon>Mollusca</taxon>
        <taxon>Bivalvia</taxon>
        <taxon>Autobranchia</taxon>
        <taxon>Pteriomorphia</taxon>
        <taxon>Pterioida</taxon>
        <taxon>Pterioidea</taxon>
        <taxon>Pteriidae</taxon>
        <taxon>Pinctada</taxon>
    </lineage>
</organism>
<dbReference type="AlphaFoldDB" id="A0AA88XYJ5"/>
<dbReference type="CDD" id="cd01650">
    <property type="entry name" value="RT_nLTR_like"/>
    <property type="match status" value="1"/>
</dbReference>
<dbReference type="InterPro" id="IPR000717">
    <property type="entry name" value="PCI_dom"/>
</dbReference>
<dbReference type="GO" id="GO:0033290">
    <property type="term" value="C:eukaryotic 48S preinitiation complex"/>
    <property type="evidence" value="ECO:0007669"/>
    <property type="project" value="UniProtKB-UniRule"/>
</dbReference>
<evidence type="ECO:0000256" key="3">
    <source>
        <dbReference type="ARBA" id="ARBA00022917"/>
    </source>
</evidence>
<comment type="similarity">
    <text evidence="4">Belongs to the eIF-3 subunit L family.</text>
</comment>
<dbReference type="SUPFAM" id="SSF56672">
    <property type="entry name" value="DNA/RNA polymerases"/>
    <property type="match status" value="1"/>
</dbReference>
<evidence type="ECO:0000256" key="4">
    <source>
        <dbReference type="HAMAP-Rule" id="MF_03011"/>
    </source>
</evidence>
<comment type="subcellular location">
    <subcellularLocation>
        <location evidence="4">Cytoplasm</location>
    </subcellularLocation>
</comment>
<feature type="domain" description="PCI" evidence="5">
    <location>
        <begin position="1010"/>
        <end position="1212"/>
    </location>
</feature>
<dbReference type="SUPFAM" id="SSF48452">
    <property type="entry name" value="TPR-like"/>
    <property type="match status" value="1"/>
</dbReference>
<dbReference type="InterPro" id="IPR011990">
    <property type="entry name" value="TPR-like_helical_dom_sf"/>
</dbReference>
<sequence length="1242" mass="144921">MSDHFPICITRRLPKIKKNSTHLEITYRDFKNFDEFLFLQDLANAPFQHIEQLSDVNNAMNLFFHIFLDVFNKHASLKTKRVKTQTKPTWLTPEINEARHKRDYFHKKLDFDNYKIWRNKVTTLIIKAKENYFSKAINENKNTGDIWRNMKQIIPKGSHSIPNKLCDGETEGETKEEMAKVFNQFYANISKQIVTENISPVSTLELLKNFTKSKLTTANIFEIQPILEEEVHRMLKKLQINKSAGIDNVGPRILKLSADIIAKPITHLLNLSISTLKFPDNFKVAKIIPIYKKGDKTDPGNYRPISLLPTISKLFEKHVTSQVYNFLTENDLLMDSQSGFRKLHSCQTALTRLTEKWIKEIDDGNMTGTVLLDLRKAFDLVNHPLLLEKMKHYNFDTNSLQWFKSYLSNRSQVVQIGNTQSGLESIYCGVPQGSVLGPILFLIYINDLPLHVKNSLLDLFPDDATLHHSGHIIDQIESNLNDDILSVKTWCDENKMAINENKSKCLLIGSRQRLSRLDKKEIEIEVNGKPLQNVEADKLLGVTIDNNLQFNKHINEVCRNISFIISLLRRIKRYLNKHYRKLYFNAYILPSIDYCLTIYGKASKTQLDRVLKLQKSAARVIMDAPPDSPSQPLFDELGWLNINDRCMFNKGVLLYKIFNNLAPPYLCDLFSKNSNSLYTLRSVTGNDLQVPRHKTESFKRSLQYSGYYPPYPPPGMEPYEMHTGDPRQDLEYERQYQQSSYIVPDIIKSFLTYFQKSVAEQNVFEIQNAYENGFNKLTERFFKTSPWPEAEVVSPIVGGDNLFLILYKELYYRHIYARVTNGPTLEQRFESYYNYCNLFNFILNADGPVHLELPNQWLWDIIDEFIYQFQCFSIYRCKVSKKSEEEINFLRANPKIWNVHSVLNVLHSLVDKSNINKQLEVYTSGGDPESVAGEFGQRSLYKMLGYFSLVGLLRLHSLLGDYYQALKVLECIDFNKQNMYSRVPACQITTFYYVGFAYLMMRRYQDAIRTFSNILLYIQRTKQMFQTRVQMYDQITKMNDKMYTLLAICLVLHPMRIDESVHSQLREKFQDKMLRMQKGDLEEFQNNFSFACPKFLSPVPPNYDAMSAINHKEPFMLQLKVFIEEVTQQITLPTIRSYLKLYTTLPLTKLAIFMDMSEEELRTHLMCFKHKMKNMVWTKGTSGLEGEFQSASEVDFYIDKDMIHIADTKVARRYGDFFIRQIHKFEEITANLKMVNSSSKAK</sequence>
<dbReference type="GO" id="GO:0001732">
    <property type="term" value="P:formation of cytoplasmic translation initiation complex"/>
    <property type="evidence" value="ECO:0007669"/>
    <property type="project" value="UniProtKB-UniRule"/>
</dbReference>
<evidence type="ECO:0000259" key="5">
    <source>
        <dbReference type="PROSITE" id="PS50250"/>
    </source>
</evidence>
<keyword evidence="1 4" id="KW-0963">Cytoplasm</keyword>
<comment type="caution">
    <text evidence="7">The sequence shown here is derived from an EMBL/GenBank/DDBJ whole genome shotgun (WGS) entry which is preliminary data.</text>
</comment>
<accession>A0AA88XYJ5</accession>
<evidence type="ECO:0000259" key="6">
    <source>
        <dbReference type="PROSITE" id="PS50878"/>
    </source>
</evidence>
<dbReference type="EMBL" id="VSWD01000010">
    <property type="protein sequence ID" value="KAK3090456.1"/>
    <property type="molecule type" value="Genomic_DNA"/>
</dbReference>
<dbReference type="PANTHER" id="PTHR13242:SF0">
    <property type="entry name" value="EUKARYOTIC TRANSLATION INITIATION FACTOR 3 SUBUNIT L"/>
    <property type="match status" value="1"/>
</dbReference>
<keyword evidence="3 4" id="KW-0648">Protein biosynthesis</keyword>
<gene>
    <name evidence="7" type="ORF">FSP39_011988</name>
</gene>
<dbReference type="Proteomes" id="UP001186944">
    <property type="component" value="Unassembled WGS sequence"/>
</dbReference>
<name>A0AA88XYJ5_PINIB</name>
<dbReference type="PROSITE" id="PS50878">
    <property type="entry name" value="RT_POL"/>
    <property type="match status" value="1"/>
</dbReference>
<dbReference type="GO" id="GO:0005852">
    <property type="term" value="C:eukaryotic translation initiation factor 3 complex"/>
    <property type="evidence" value="ECO:0007669"/>
    <property type="project" value="UniProtKB-UniRule"/>
</dbReference>
<dbReference type="Pfam" id="PF10255">
    <property type="entry name" value="Paf67"/>
    <property type="match status" value="1"/>
</dbReference>
<comment type="subunit">
    <text evidence="4">Component of the eukaryotic translation initiation factor 3 (eIF-3) complex.</text>
</comment>
<dbReference type="GO" id="GO:0003743">
    <property type="term" value="F:translation initiation factor activity"/>
    <property type="evidence" value="ECO:0007669"/>
    <property type="project" value="UniProtKB-UniRule"/>
</dbReference>
<dbReference type="HAMAP" id="MF_03011">
    <property type="entry name" value="eIF3l"/>
    <property type="match status" value="1"/>
</dbReference>
<evidence type="ECO:0000256" key="2">
    <source>
        <dbReference type="ARBA" id="ARBA00022540"/>
    </source>
</evidence>
<dbReference type="InterPro" id="IPR000477">
    <property type="entry name" value="RT_dom"/>
</dbReference>
<dbReference type="PANTHER" id="PTHR13242">
    <property type="entry name" value="EUKARYOTIC TRANSLATION INITIATION FACTOR 3"/>
    <property type="match status" value="1"/>
</dbReference>
<dbReference type="InterPro" id="IPR019382">
    <property type="entry name" value="eIF3l"/>
</dbReference>
<protein>
    <recommendedName>
        <fullName evidence="4">Eukaryotic translation initiation factor 3 subunit L</fullName>
        <shortName evidence="4">eIF3l</shortName>
    </recommendedName>
</protein>
<feature type="domain" description="Reverse transcriptase" evidence="6">
    <location>
        <begin position="271"/>
        <end position="544"/>
    </location>
</feature>
<reference evidence="7" key="1">
    <citation type="submission" date="2019-08" db="EMBL/GenBank/DDBJ databases">
        <title>The improved chromosome-level genome for the pearl oyster Pinctada fucata martensii using PacBio sequencing and Hi-C.</title>
        <authorList>
            <person name="Zheng Z."/>
        </authorList>
    </citation>
    <scope>NUCLEOTIDE SEQUENCE</scope>
    <source>
        <strain evidence="7">ZZ-2019</strain>
        <tissue evidence="7">Adductor muscle</tissue>
    </source>
</reference>
<dbReference type="InterPro" id="IPR043502">
    <property type="entry name" value="DNA/RNA_pol_sf"/>
</dbReference>
<dbReference type="PROSITE" id="PS50250">
    <property type="entry name" value="PCI"/>
    <property type="match status" value="1"/>
</dbReference>
<dbReference type="Pfam" id="PF00078">
    <property type="entry name" value="RVT_1"/>
    <property type="match status" value="1"/>
</dbReference>
<dbReference type="GO" id="GO:0016282">
    <property type="term" value="C:eukaryotic 43S preinitiation complex"/>
    <property type="evidence" value="ECO:0007669"/>
    <property type="project" value="UniProtKB-UniRule"/>
</dbReference>
<evidence type="ECO:0000313" key="8">
    <source>
        <dbReference type="Proteomes" id="UP001186944"/>
    </source>
</evidence>
<keyword evidence="2 4" id="KW-0396">Initiation factor</keyword>
<keyword evidence="8" id="KW-1185">Reference proteome</keyword>
<evidence type="ECO:0000313" key="7">
    <source>
        <dbReference type="EMBL" id="KAK3090456.1"/>
    </source>
</evidence>
<proteinExistence type="inferred from homology"/>
<comment type="function">
    <text evidence="4">Component of the eukaryotic translation initiation factor 3 (eIF-3) complex, which is involved in protein synthesis of a specialized repertoire of mRNAs and, together with other initiation factors, stimulates binding of mRNA and methionyl-tRNAi to the 40S ribosome. The eIF-3 complex specifically targets and initiates translation of a subset of mRNAs involved in cell proliferation.</text>
</comment>